<gene>
    <name evidence="3" type="ORF">KN815_21690</name>
</gene>
<dbReference type="EMBL" id="JAHLEM010000236">
    <property type="protein sequence ID" value="MBU3866583.1"/>
    <property type="molecule type" value="Genomic_DNA"/>
</dbReference>
<name>A0ABS6CI31_9ACTN</name>
<dbReference type="Pfam" id="PF00561">
    <property type="entry name" value="Abhydrolase_1"/>
    <property type="match status" value="1"/>
</dbReference>
<reference evidence="3 4" key="1">
    <citation type="submission" date="2021-06" db="EMBL/GenBank/DDBJ databases">
        <authorList>
            <person name="Pan X."/>
        </authorList>
    </citation>
    <scope>NUCLEOTIDE SEQUENCE [LARGE SCALE GENOMIC DNA]</scope>
    <source>
        <strain evidence="3 4">4503</strain>
    </source>
</reference>
<dbReference type="Proteomes" id="UP000720508">
    <property type="component" value="Unassembled WGS sequence"/>
</dbReference>
<comment type="caution">
    <text evidence="3">The sequence shown here is derived from an EMBL/GenBank/DDBJ whole genome shotgun (WGS) entry which is preliminary data.</text>
</comment>
<feature type="domain" description="AB hydrolase-1" evidence="2">
    <location>
        <begin position="108"/>
        <end position="473"/>
    </location>
</feature>
<evidence type="ECO:0000256" key="1">
    <source>
        <dbReference type="SAM" id="MobiDB-lite"/>
    </source>
</evidence>
<organism evidence="3 4">
    <name type="scientific">Streptomyces niphimycinicus</name>
    <dbReference type="NCBI Taxonomy" id="2842201"/>
    <lineage>
        <taxon>Bacteria</taxon>
        <taxon>Bacillati</taxon>
        <taxon>Actinomycetota</taxon>
        <taxon>Actinomycetes</taxon>
        <taxon>Kitasatosporales</taxon>
        <taxon>Streptomycetaceae</taxon>
        <taxon>Streptomyces</taxon>
    </lineage>
</organism>
<evidence type="ECO:0000313" key="3">
    <source>
        <dbReference type="EMBL" id="MBU3866583.1"/>
    </source>
</evidence>
<evidence type="ECO:0000313" key="4">
    <source>
        <dbReference type="Proteomes" id="UP000720508"/>
    </source>
</evidence>
<feature type="region of interest" description="Disordered" evidence="1">
    <location>
        <begin position="341"/>
        <end position="365"/>
    </location>
</feature>
<proteinExistence type="predicted"/>
<protein>
    <submittedName>
        <fullName evidence="3">Alpha/beta hydrolase</fullName>
    </submittedName>
</protein>
<evidence type="ECO:0000259" key="2">
    <source>
        <dbReference type="Pfam" id="PF00561"/>
    </source>
</evidence>
<accession>A0ABS6CI31</accession>
<feature type="region of interest" description="Disordered" evidence="1">
    <location>
        <begin position="461"/>
        <end position="480"/>
    </location>
</feature>
<sequence>MQILSQGTRHVNRKSVALTALGVAVCAVGLYGVANAQLSTEKPRASPGKERGDLTWGTCDRPDLPVQKGVECGTLKVPVDWAEPQSETVALRAYRWKAADQSKRKGTILNFPSGPGEAGDIAFADLRQHLPGYDLIALDPRGVEQSAPLNCTADKALKIPQVPPTDSRRFHALAKDQSSFWSTCATAPAGLKNHMDAYSNARDAEALRKAMRLERINVHGFSYGTLTAERYLGLYGDHVNGSVLESVMDPTQSRRAFVTSAARGMEAIFDRFGKWCAKETSCALHGKDVASVFRTAQKKADAGQIPGSLHSKPWSAATVTGYFEVTAPSSFKEAAEGLKKLSEGKNPMPGEGKPGQDQTPKSVPFPDPIVCSDFDLSAGTVGQARHDLKATRKAAPVLGFSTNASHYTATCLSGPRPAEGSSKPVTSRSDHPTMLLSNTLDPATPHTWADRVAGQLRHKAVPVKTDQVGHGGGLDDPQTKRKVVAYMDQANRAGR</sequence>
<feature type="region of interest" description="Disordered" evidence="1">
    <location>
        <begin position="412"/>
        <end position="431"/>
    </location>
</feature>
<dbReference type="GO" id="GO:0016787">
    <property type="term" value="F:hydrolase activity"/>
    <property type="evidence" value="ECO:0007669"/>
    <property type="project" value="UniProtKB-KW"/>
</dbReference>
<keyword evidence="3" id="KW-0378">Hydrolase</keyword>
<dbReference type="InterPro" id="IPR000073">
    <property type="entry name" value="AB_hydrolase_1"/>
</dbReference>
<keyword evidence="4" id="KW-1185">Reference proteome</keyword>